<feature type="transmembrane region" description="Helical" evidence="1">
    <location>
        <begin position="136"/>
        <end position="162"/>
    </location>
</feature>
<gene>
    <name evidence="2" type="ORF">IW245_005340</name>
</gene>
<keyword evidence="3" id="KW-1185">Reference proteome</keyword>
<accession>A0A8J7KMH2</accession>
<evidence type="ECO:0000313" key="2">
    <source>
        <dbReference type="EMBL" id="MBG6139146.1"/>
    </source>
</evidence>
<feature type="transmembrane region" description="Helical" evidence="1">
    <location>
        <begin position="37"/>
        <end position="55"/>
    </location>
</feature>
<feature type="transmembrane region" description="Helical" evidence="1">
    <location>
        <begin position="79"/>
        <end position="103"/>
    </location>
</feature>
<dbReference type="PANTHER" id="PTHR37305:SF1">
    <property type="entry name" value="MEMBRANE PROTEIN"/>
    <property type="match status" value="1"/>
</dbReference>
<name>A0A8J7KMH2_9ACTN</name>
<keyword evidence="1" id="KW-0812">Transmembrane</keyword>
<feature type="transmembrane region" description="Helical" evidence="1">
    <location>
        <begin position="261"/>
        <end position="281"/>
    </location>
</feature>
<dbReference type="RefSeq" id="WP_197005831.1">
    <property type="nucleotide sequence ID" value="NZ_BONS01000012.1"/>
</dbReference>
<sequence length="290" mass="30656">MTTAIETDGRAAGWLASRTLRYGVEFRRQLTRRRTKLALGFLALLPLLLAGAFKLNPGGGGPSRQNAYGSLVDLATGSALNFTIFALFVSSTFLLIVVVALFCGDTIASEASWGSLRYLLAVPVPRSRLLAVKLSVALSYCAIAVLLLAGSAMLCGWIFFGWHDLGTPLGGVLPAGTGFGRVLGVVGYLAVQLLPIAGLAFLLSVSTDAPLGAVGGAVLLQIIANILDAVTALGDLRNYLPGHYDTGWLGLLASPVQTEDMIRGTISSLLYVTVFVALGWWRFLRKDVVS</sequence>
<proteinExistence type="predicted"/>
<organism evidence="2 3">
    <name type="scientific">Longispora fulva</name>
    <dbReference type="NCBI Taxonomy" id="619741"/>
    <lineage>
        <taxon>Bacteria</taxon>
        <taxon>Bacillati</taxon>
        <taxon>Actinomycetota</taxon>
        <taxon>Actinomycetes</taxon>
        <taxon>Micromonosporales</taxon>
        <taxon>Micromonosporaceae</taxon>
        <taxon>Longispora</taxon>
    </lineage>
</organism>
<dbReference type="GO" id="GO:0005886">
    <property type="term" value="C:plasma membrane"/>
    <property type="evidence" value="ECO:0007669"/>
    <property type="project" value="UniProtKB-SubCell"/>
</dbReference>
<comment type="caution">
    <text evidence="2">The sequence shown here is derived from an EMBL/GenBank/DDBJ whole genome shotgun (WGS) entry which is preliminary data.</text>
</comment>
<evidence type="ECO:0000256" key="1">
    <source>
        <dbReference type="SAM" id="Phobius"/>
    </source>
</evidence>
<reference evidence="2" key="1">
    <citation type="submission" date="2020-11" db="EMBL/GenBank/DDBJ databases">
        <title>Sequencing the genomes of 1000 actinobacteria strains.</title>
        <authorList>
            <person name="Klenk H.-P."/>
        </authorList>
    </citation>
    <scope>NUCLEOTIDE SEQUENCE</scope>
    <source>
        <strain evidence="2">DSM 45356</strain>
    </source>
</reference>
<dbReference type="PANTHER" id="PTHR37305">
    <property type="entry name" value="INTEGRAL MEMBRANE PROTEIN-RELATED"/>
    <property type="match status" value="1"/>
</dbReference>
<keyword evidence="1" id="KW-0472">Membrane</keyword>
<evidence type="ECO:0000313" key="3">
    <source>
        <dbReference type="Proteomes" id="UP000622552"/>
    </source>
</evidence>
<dbReference type="Pfam" id="PF12730">
    <property type="entry name" value="ABC2_membrane_4"/>
    <property type="match status" value="1"/>
</dbReference>
<feature type="transmembrane region" description="Helical" evidence="1">
    <location>
        <begin position="182"/>
        <end position="204"/>
    </location>
</feature>
<dbReference type="GO" id="GO:0140359">
    <property type="term" value="F:ABC-type transporter activity"/>
    <property type="evidence" value="ECO:0007669"/>
    <property type="project" value="InterPro"/>
</dbReference>
<dbReference type="AlphaFoldDB" id="A0A8J7KMH2"/>
<feature type="transmembrane region" description="Helical" evidence="1">
    <location>
        <begin position="211"/>
        <end position="233"/>
    </location>
</feature>
<protein>
    <submittedName>
        <fullName evidence="2">ABC-2 type transport system permease protein</fullName>
    </submittedName>
</protein>
<keyword evidence="1" id="KW-1133">Transmembrane helix</keyword>
<dbReference type="EMBL" id="JADOUF010000001">
    <property type="protein sequence ID" value="MBG6139146.1"/>
    <property type="molecule type" value="Genomic_DNA"/>
</dbReference>
<dbReference type="Proteomes" id="UP000622552">
    <property type="component" value="Unassembled WGS sequence"/>
</dbReference>